<proteinExistence type="predicted"/>
<feature type="non-terminal residue" evidence="1">
    <location>
        <position position="1"/>
    </location>
</feature>
<organism evidence="1 2">
    <name type="scientific">Halocaridina rubra</name>
    <name type="common">Hawaiian red shrimp</name>
    <dbReference type="NCBI Taxonomy" id="373956"/>
    <lineage>
        <taxon>Eukaryota</taxon>
        <taxon>Metazoa</taxon>
        <taxon>Ecdysozoa</taxon>
        <taxon>Arthropoda</taxon>
        <taxon>Crustacea</taxon>
        <taxon>Multicrustacea</taxon>
        <taxon>Malacostraca</taxon>
        <taxon>Eumalacostraca</taxon>
        <taxon>Eucarida</taxon>
        <taxon>Decapoda</taxon>
        <taxon>Pleocyemata</taxon>
        <taxon>Caridea</taxon>
        <taxon>Atyoidea</taxon>
        <taxon>Atyidae</taxon>
        <taxon>Halocaridina</taxon>
    </lineage>
</organism>
<name>A0AAN9ACX1_HALRR</name>
<keyword evidence="2" id="KW-1185">Reference proteome</keyword>
<comment type="caution">
    <text evidence="1">The sequence shown here is derived from an EMBL/GenBank/DDBJ whole genome shotgun (WGS) entry which is preliminary data.</text>
</comment>
<accession>A0AAN9ACX1</accession>
<dbReference type="Proteomes" id="UP001381693">
    <property type="component" value="Unassembled WGS sequence"/>
</dbReference>
<evidence type="ECO:0000313" key="1">
    <source>
        <dbReference type="EMBL" id="KAK7081310.1"/>
    </source>
</evidence>
<dbReference type="EMBL" id="JAXCGZ010005456">
    <property type="protein sequence ID" value="KAK7081310.1"/>
    <property type="molecule type" value="Genomic_DNA"/>
</dbReference>
<gene>
    <name evidence="1" type="ORF">SK128_015815</name>
</gene>
<evidence type="ECO:0000313" key="2">
    <source>
        <dbReference type="Proteomes" id="UP001381693"/>
    </source>
</evidence>
<protein>
    <submittedName>
        <fullName evidence="1">Uncharacterized protein</fullName>
    </submittedName>
</protein>
<reference evidence="1 2" key="1">
    <citation type="submission" date="2023-11" db="EMBL/GenBank/DDBJ databases">
        <title>Halocaridina rubra genome assembly.</title>
        <authorList>
            <person name="Smith C."/>
        </authorList>
    </citation>
    <scope>NUCLEOTIDE SEQUENCE [LARGE SCALE GENOMIC DNA]</scope>
    <source>
        <strain evidence="1">EP-1</strain>
        <tissue evidence="1">Whole</tissue>
    </source>
</reference>
<sequence>VENYVPGVIWIGTETGRWKEETEERLLRCGKEIISLRAPHAVAREIAKWTEDFFRGTRSGSANVDCMTKILIIIDSDCQEMTCSLCSSHTVLNLSLDYKVSYDNYCNTELVLGLGPVQLMSVRLNDRTLTAMG</sequence>
<dbReference type="AlphaFoldDB" id="A0AAN9ACX1"/>